<name>A0AAV2YK40_9STRA</name>
<dbReference type="AlphaFoldDB" id="A0AAV2YK40"/>
<protein>
    <submittedName>
        <fullName evidence="2">Uncharacterized protein</fullName>
    </submittedName>
</protein>
<evidence type="ECO:0000313" key="3">
    <source>
        <dbReference type="Proteomes" id="UP001146120"/>
    </source>
</evidence>
<gene>
    <name evidence="2" type="ORF">N0F65_012084</name>
</gene>
<comment type="caution">
    <text evidence="2">The sequence shown here is derived from an EMBL/GenBank/DDBJ whole genome shotgun (WGS) entry which is preliminary data.</text>
</comment>
<feature type="compositionally biased region" description="Polar residues" evidence="1">
    <location>
        <begin position="97"/>
        <end position="112"/>
    </location>
</feature>
<evidence type="ECO:0000256" key="1">
    <source>
        <dbReference type="SAM" id="MobiDB-lite"/>
    </source>
</evidence>
<feature type="compositionally biased region" description="Polar residues" evidence="1">
    <location>
        <begin position="77"/>
        <end position="88"/>
    </location>
</feature>
<dbReference type="Proteomes" id="UP001146120">
    <property type="component" value="Unassembled WGS sequence"/>
</dbReference>
<reference evidence="2" key="1">
    <citation type="submission" date="2022-11" db="EMBL/GenBank/DDBJ databases">
        <authorList>
            <person name="Morgan W.R."/>
            <person name="Tartar A."/>
        </authorList>
    </citation>
    <scope>NUCLEOTIDE SEQUENCE</scope>
    <source>
        <strain evidence="2">ARSEF 373</strain>
    </source>
</reference>
<feature type="region of interest" description="Disordered" evidence="1">
    <location>
        <begin position="72"/>
        <end position="113"/>
    </location>
</feature>
<dbReference type="EMBL" id="DAKRPA010000257">
    <property type="protein sequence ID" value="DAZ94315.1"/>
    <property type="molecule type" value="Genomic_DNA"/>
</dbReference>
<evidence type="ECO:0000313" key="2">
    <source>
        <dbReference type="EMBL" id="DAZ94315.1"/>
    </source>
</evidence>
<keyword evidence="3" id="KW-1185">Reference proteome</keyword>
<reference evidence="2" key="2">
    <citation type="journal article" date="2023" name="Microbiol Resour">
        <title>Decontamination and Annotation of the Draft Genome Sequence of the Oomycete Lagenidium giganteum ARSEF 373.</title>
        <authorList>
            <person name="Morgan W.R."/>
            <person name="Tartar A."/>
        </authorList>
    </citation>
    <scope>NUCLEOTIDE SEQUENCE</scope>
    <source>
        <strain evidence="2">ARSEF 373</strain>
    </source>
</reference>
<accession>A0AAV2YK40</accession>
<sequence length="131" mass="14760">MSSDDPGVVVCRKRPDDDSVKHNLLRKRIGSEFSDDAARLTWFHFVGTPKPPNPEKLVDLFKKLRPYIPAEPAQDPLYQQPSSANVEQAKTMKRARTVSNSIRGHSSDNFASVEQPRGLHRSLVCLLQLHS</sequence>
<proteinExistence type="predicted"/>
<organism evidence="2 3">
    <name type="scientific">Lagenidium giganteum</name>
    <dbReference type="NCBI Taxonomy" id="4803"/>
    <lineage>
        <taxon>Eukaryota</taxon>
        <taxon>Sar</taxon>
        <taxon>Stramenopiles</taxon>
        <taxon>Oomycota</taxon>
        <taxon>Peronosporomycetes</taxon>
        <taxon>Pythiales</taxon>
        <taxon>Pythiaceae</taxon>
    </lineage>
</organism>